<dbReference type="EMBL" id="UGYW01000002">
    <property type="protein sequence ID" value="SUJ06267.1"/>
    <property type="molecule type" value="Genomic_DNA"/>
</dbReference>
<dbReference type="InterPro" id="IPR021533">
    <property type="entry name" value="PepSY-like"/>
</dbReference>
<gene>
    <name evidence="3" type="ORF">NCTC11388_01653</name>
</gene>
<name>A0A380BSD2_SPHSI</name>
<keyword evidence="1" id="KW-0732">Signal</keyword>
<dbReference type="SUPFAM" id="SSF160574">
    <property type="entry name" value="BT0923-like"/>
    <property type="match status" value="1"/>
</dbReference>
<feature type="domain" description="Putative beta-lactamase-inhibitor-like PepSY-like" evidence="2">
    <location>
        <begin position="20"/>
        <end position="78"/>
    </location>
</feature>
<protein>
    <submittedName>
        <fullName evidence="3">Protein of uncharacterized function (DUF2874)</fullName>
    </submittedName>
</protein>
<dbReference type="Pfam" id="PF11396">
    <property type="entry name" value="PepSY_like"/>
    <property type="match status" value="2"/>
</dbReference>
<feature type="domain" description="Putative beta-lactamase-inhibitor-like PepSY-like" evidence="2">
    <location>
        <begin position="81"/>
        <end position="143"/>
    </location>
</feature>
<evidence type="ECO:0000256" key="1">
    <source>
        <dbReference type="SAM" id="SignalP"/>
    </source>
</evidence>
<evidence type="ECO:0000313" key="3">
    <source>
        <dbReference type="EMBL" id="SUJ06267.1"/>
    </source>
</evidence>
<evidence type="ECO:0000313" key="4">
    <source>
        <dbReference type="Proteomes" id="UP000254893"/>
    </source>
</evidence>
<dbReference type="RefSeq" id="WP_115169771.1">
    <property type="nucleotide sequence ID" value="NZ_UGYW01000002.1"/>
</dbReference>
<dbReference type="Proteomes" id="UP000254893">
    <property type="component" value="Unassembled WGS sequence"/>
</dbReference>
<dbReference type="AlphaFoldDB" id="A0A380BSD2"/>
<feature type="signal peptide" evidence="1">
    <location>
        <begin position="1"/>
        <end position="19"/>
    </location>
</feature>
<sequence length="148" mass="16548">MKKIILTLAVVCGMQFAFAQDIKEAQVPAVILNTYKQNFKSAKFSDWEIKSNGMYEVEFKTSLTGKDHTALFTPEGKLYQHKQELAAKDLPAAVTASIKKDFKGYRIDDVDRIDQQGKVTYKVSLKSNGQDYDVVFGANGSVISKKLD</sequence>
<reference evidence="3 4" key="1">
    <citation type="submission" date="2018-06" db="EMBL/GenBank/DDBJ databases">
        <authorList>
            <consortium name="Pathogen Informatics"/>
            <person name="Doyle S."/>
        </authorList>
    </citation>
    <scope>NUCLEOTIDE SEQUENCE [LARGE SCALE GENOMIC DNA]</scope>
    <source>
        <strain evidence="3 4">NCTC11388</strain>
    </source>
</reference>
<evidence type="ECO:0000259" key="2">
    <source>
        <dbReference type="Pfam" id="PF11396"/>
    </source>
</evidence>
<proteinExistence type="predicted"/>
<dbReference type="Gene3D" id="3.10.450.360">
    <property type="match status" value="1"/>
</dbReference>
<feature type="chain" id="PRO_5016855438" evidence="1">
    <location>
        <begin position="20"/>
        <end position="148"/>
    </location>
</feature>
<accession>A0A380BSD2</accession>
<organism evidence="3 4">
    <name type="scientific">Sphingobacterium spiritivorum</name>
    <name type="common">Flavobacterium spiritivorum</name>
    <dbReference type="NCBI Taxonomy" id="258"/>
    <lineage>
        <taxon>Bacteria</taxon>
        <taxon>Pseudomonadati</taxon>
        <taxon>Bacteroidota</taxon>
        <taxon>Sphingobacteriia</taxon>
        <taxon>Sphingobacteriales</taxon>
        <taxon>Sphingobacteriaceae</taxon>
        <taxon>Sphingobacterium</taxon>
    </lineage>
</organism>